<evidence type="ECO:0000256" key="3">
    <source>
        <dbReference type="ARBA" id="ARBA00013080"/>
    </source>
</evidence>
<evidence type="ECO:0000256" key="1">
    <source>
        <dbReference type="ARBA" id="ARBA00005196"/>
    </source>
</evidence>
<dbReference type="InterPro" id="IPR018510">
    <property type="entry name" value="DAP_epimerase_AS"/>
</dbReference>
<feature type="active site" description="Proton acceptor" evidence="8">
    <location>
        <position position="199"/>
    </location>
</feature>
<feature type="binding site" evidence="8">
    <location>
        <begin position="75"/>
        <end position="76"/>
    </location>
    <ligand>
        <name>substrate</name>
    </ligand>
</feature>
<dbReference type="EC" id="5.1.1.7" evidence="3 8"/>
<feature type="binding site" evidence="8">
    <location>
        <position position="13"/>
    </location>
    <ligand>
        <name>substrate</name>
    </ligand>
</feature>
<feature type="binding site" evidence="8">
    <location>
        <begin position="200"/>
        <end position="201"/>
    </location>
    <ligand>
        <name>substrate</name>
    </ligand>
</feature>
<evidence type="ECO:0000256" key="9">
    <source>
        <dbReference type="PROSITE-ProRule" id="PRU10125"/>
    </source>
</evidence>
<dbReference type="GO" id="GO:0005829">
    <property type="term" value="C:cytosol"/>
    <property type="evidence" value="ECO:0007669"/>
    <property type="project" value="TreeGrafter"/>
</dbReference>
<dbReference type="PANTHER" id="PTHR31689">
    <property type="entry name" value="DIAMINOPIMELATE EPIMERASE, CHLOROPLASTIC"/>
    <property type="match status" value="1"/>
</dbReference>
<keyword evidence="4 8" id="KW-0028">Amino-acid biosynthesis</keyword>
<organism evidence="10 11">
    <name type="scientific">Flavobacterium muglaense</name>
    <dbReference type="NCBI Taxonomy" id="2764716"/>
    <lineage>
        <taxon>Bacteria</taxon>
        <taxon>Pseudomonadati</taxon>
        <taxon>Bacteroidota</taxon>
        <taxon>Flavobacteriia</taxon>
        <taxon>Flavobacteriales</taxon>
        <taxon>Flavobacteriaceae</taxon>
        <taxon>Flavobacterium</taxon>
    </lineage>
</organism>
<comment type="function">
    <text evidence="8">Catalyzes the stereoinversion of LL-2,6-diaminopimelate (L,L-DAP) to meso-diaminopimelate (meso-DAP), a precursor of L-lysine and an essential component of the bacterial peptidoglycan.</text>
</comment>
<name>A0A923MXE5_9FLAO</name>
<dbReference type="NCBIfam" id="TIGR00652">
    <property type="entry name" value="DapF"/>
    <property type="match status" value="1"/>
</dbReference>
<evidence type="ECO:0000256" key="7">
    <source>
        <dbReference type="ARBA" id="ARBA00051712"/>
    </source>
</evidence>
<evidence type="ECO:0000256" key="2">
    <source>
        <dbReference type="ARBA" id="ARBA00010219"/>
    </source>
</evidence>
<keyword evidence="6 8" id="KW-0413">Isomerase</keyword>
<dbReference type="InterPro" id="IPR001653">
    <property type="entry name" value="DAP_epimerase_DapF"/>
</dbReference>
<sequence>MQIEFYKYQGTGNDFVMIDNRSDTFPKEDIELIAQLCDRRFGIGGDGLILLEEDPEAHFKMVYYNSDGNQSTMCGNGGRCLVAFAKQLHVIENEATFNAIDGLHHATVGEDGLVSLQMIDVVDIKQTPDYSFLNTGSPHHVEIVEDLAHYNVKENGAAIRYGELYGKAGSNINFVSKIDDTTFSLRTYERGVEDETLACGTGATAVAIAMHATAVTAATAINLNVEGGKLTVTFDKVKGGYTNVFLKGPATFVFKGSITVSN</sequence>
<dbReference type="EMBL" id="JACRUL010000001">
    <property type="protein sequence ID" value="MBC5842880.1"/>
    <property type="molecule type" value="Genomic_DNA"/>
</dbReference>
<evidence type="ECO:0000313" key="11">
    <source>
        <dbReference type="Proteomes" id="UP000641454"/>
    </source>
</evidence>
<dbReference type="Proteomes" id="UP000641454">
    <property type="component" value="Unassembled WGS sequence"/>
</dbReference>
<dbReference type="RefSeq" id="WP_187016581.1">
    <property type="nucleotide sequence ID" value="NZ_JACRUK010000001.1"/>
</dbReference>
<comment type="caution">
    <text evidence="10">The sequence shown here is derived from an EMBL/GenBank/DDBJ whole genome shotgun (WGS) entry which is preliminary data.</text>
</comment>
<comment type="pathway">
    <text evidence="1 8">Amino-acid biosynthesis; L-lysine biosynthesis via DAP pathway; DL-2,6-diaminopimelate from LL-2,6-diaminopimelate: step 1/1.</text>
</comment>
<dbReference type="GO" id="GO:0008837">
    <property type="term" value="F:diaminopimelate epimerase activity"/>
    <property type="evidence" value="ECO:0007669"/>
    <property type="project" value="UniProtKB-UniRule"/>
</dbReference>
<comment type="similarity">
    <text evidence="2 8">Belongs to the diaminopimelate epimerase family.</text>
</comment>
<comment type="caution">
    <text evidence="8">Lacks conserved residue(s) required for the propagation of feature annotation.</text>
</comment>
<dbReference type="Gene3D" id="3.10.310.10">
    <property type="entry name" value="Diaminopimelate Epimerase, Chain A, domain 1"/>
    <property type="match status" value="2"/>
</dbReference>
<keyword evidence="11" id="KW-1185">Reference proteome</keyword>
<evidence type="ECO:0000256" key="6">
    <source>
        <dbReference type="ARBA" id="ARBA00023235"/>
    </source>
</evidence>
<feature type="binding site" evidence="8">
    <location>
        <position position="171"/>
    </location>
    <ligand>
        <name>substrate</name>
    </ligand>
</feature>
<reference evidence="10 11" key="1">
    <citation type="submission" date="2020-08" db="EMBL/GenBank/DDBJ databases">
        <title>Description of novel Flavobacterium F-392 isolate.</title>
        <authorList>
            <person name="Saticioglu I.B."/>
            <person name="Duman M."/>
            <person name="Altun S."/>
        </authorList>
    </citation>
    <scope>NUCLEOTIDE SEQUENCE [LARGE SCALE GENOMIC DNA]</scope>
    <source>
        <strain evidence="10 11">F-392</strain>
    </source>
</reference>
<feature type="binding site" evidence="8">
    <location>
        <position position="65"/>
    </location>
    <ligand>
        <name>substrate</name>
    </ligand>
</feature>
<comment type="subunit">
    <text evidence="8">Homodimer.</text>
</comment>
<dbReference type="PANTHER" id="PTHR31689:SF0">
    <property type="entry name" value="DIAMINOPIMELATE EPIMERASE"/>
    <property type="match status" value="1"/>
</dbReference>
<keyword evidence="8" id="KW-0963">Cytoplasm</keyword>
<feature type="site" description="Could be important to modulate the pK values of the two catalytic cysteine residues" evidence="8">
    <location>
        <position position="139"/>
    </location>
</feature>
<dbReference type="HAMAP" id="MF_00197">
    <property type="entry name" value="DAP_epimerase"/>
    <property type="match status" value="1"/>
</dbReference>
<comment type="subcellular location">
    <subcellularLocation>
        <location evidence="8">Cytoplasm</location>
    </subcellularLocation>
</comment>
<keyword evidence="5 8" id="KW-0457">Lysine biosynthesis</keyword>
<dbReference type="SUPFAM" id="SSF54506">
    <property type="entry name" value="Diaminopimelate epimerase-like"/>
    <property type="match status" value="2"/>
</dbReference>
<feature type="active site" evidence="9">
    <location>
        <position position="74"/>
    </location>
</feature>
<feature type="active site" description="Proton donor" evidence="8">
    <location>
        <position position="74"/>
    </location>
</feature>
<dbReference type="GO" id="GO:0009089">
    <property type="term" value="P:lysine biosynthetic process via diaminopimelate"/>
    <property type="evidence" value="ECO:0007669"/>
    <property type="project" value="UniProtKB-UniRule"/>
</dbReference>
<evidence type="ECO:0000256" key="8">
    <source>
        <dbReference type="HAMAP-Rule" id="MF_00197"/>
    </source>
</evidence>
<feature type="site" description="Could be important to modulate the pK values of the two catalytic cysteine residues" evidence="8">
    <location>
        <position position="189"/>
    </location>
</feature>
<comment type="catalytic activity">
    <reaction evidence="7 8">
        <text>(2S,6S)-2,6-diaminopimelate = meso-2,6-diaminopimelate</text>
        <dbReference type="Rhea" id="RHEA:15393"/>
        <dbReference type="ChEBI" id="CHEBI:57609"/>
        <dbReference type="ChEBI" id="CHEBI:57791"/>
        <dbReference type="EC" id="5.1.1.7"/>
    </reaction>
</comment>
<evidence type="ECO:0000256" key="4">
    <source>
        <dbReference type="ARBA" id="ARBA00022605"/>
    </source>
</evidence>
<evidence type="ECO:0000313" key="10">
    <source>
        <dbReference type="EMBL" id="MBC5842880.1"/>
    </source>
</evidence>
<protein>
    <recommendedName>
        <fullName evidence="3 8">Diaminopimelate epimerase</fullName>
        <shortName evidence="8">DAP epimerase</shortName>
        <ecNumber evidence="3 8">5.1.1.7</ecNumber>
    </recommendedName>
    <alternativeName>
        <fullName evidence="8">PLP-independent amino acid racemase</fullName>
    </alternativeName>
</protein>
<dbReference type="AlphaFoldDB" id="A0A923MXE5"/>
<gene>
    <name evidence="8" type="primary">dapF</name>
    <name evidence="10" type="ORF">H8R25_00275</name>
</gene>
<dbReference type="Pfam" id="PF01678">
    <property type="entry name" value="DAP_epimerase"/>
    <property type="match status" value="2"/>
</dbReference>
<accession>A0A923MXE5</accession>
<evidence type="ECO:0000256" key="5">
    <source>
        <dbReference type="ARBA" id="ARBA00023154"/>
    </source>
</evidence>
<proteinExistence type="inferred from homology"/>
<dbReference type="PROSITE" id="PS01326">
    <property type="entry name" value="DAP_EPIMERASE"/>
    <property type="match status" value="1"/>
</dbReference>
<feature type="binding site" evidence="8">
    <location>
        <begin position="189"/>
        <end position="190"/>
    </location>
    <ligand>
        <name>substrate</name>
    </ligand>
</feature>